<dbReference type="EMBL" id="JAANBB010000103">
    <property type="protein sequence ID" value="KAF7550234.1"/>
    <property type="molecule type" value="Genomic_DNA"/>
</dbReference>
<dbReference type="InterPro" id="IPR042183">
    <property type="entry name" value="MmgE/PrpD_sf_1"/>
</dbReference>
<name>A0A9P5LFS2_9HYPO</name>
<protein>
    <recommendedName>
        <fullName evidence="7">2-methylcitrate dehydratase</fullName>
    </recommendedName>
</protein>
<keyword evidence="6" id="KW-1185">Reference proteome</keyword>
<comment type="similarity">
    <text evidence="1">Belongs to the PrpD family.</text>
</comment>
<accession>A0A9P5LFS2</accession>
<dbReference type="GO" id="GO:0047547">
    <property type="term" value="F:2-methylcitrate dehydratase activity"/>
    <property type="evidence" value="ECO:0007669"/>
    <property type="project" value="InterPro"/>
</dbReference>
<evidence type="ECO:0000256" key="1">
    <source>
        <dbReference type="ARBA" id="ARBA00006174"/>
    </source>
</evidence>
<dbReference type="Gene3D" id="1.10.4100.10">
    <property type="entry name" value="2-methylcitrate dehydratase PrpD"/>
    <property type="match status" value="2"/>
</dbReference>
<dbReference type="InterPro" id="IPR036148">
    <property type="entry name" value="MmgE/PrpD_sf"/>
</dbReference>
<dbReference type="GO" id="GO:0051537">
    <property type="term" value="F:2 iron, 2 sulfur cluster binding"/>
    <property type="evidence" value="ECO:0007669"/>
    <property type="project" value="InterPro"/>
</dbReference>
<evidence type="ECO:0000259" key="4">
    <source>
        <dbReference type="Pfam" id="PF19305"/>
    </source>
</evidence>
<gene>
    <name evidence="5" type="ORF">G7Z17_g5840</name>
</gene>
<evidence type="ECO:0000256" key="2">
    <source>
        <dbReference type="ARBA" id="ARBA00023239"/>
    </source>
</evidence>
<dbReference type="AlphaFoldDB" id="A0A9P5LFS2"/>
<feature type="domain" description="MmgE/PrpD C-terminal" evidence="4">
    <location>
        <begin position="650"/>
        <end position="820"/>
    </location>
</feature>
<evidence type="ECO:0000313" key="6">
    <source>
        <dbReference type="Proteomes" id="UP000722485"/>
    </source>
</evidence>
<dbReference type="InterPro" id="IPR042188">
    <property type="entry name" value="MmgE/PrpD_sf_2"/>
</dbReference>
<evidence type="ECO:0008006" key="7">
    <source>
        <dbReference type="Google" id="ProtNLM"/>
    </source>
</evidence>
<evidence type="ECO:0000313" key="5">
    <source>
        <dbReference type="EMBL" id="KAF7550234.1"/>
    </source>
</evidence>
<comment type="caution">
    <text evidence="5">The sequence shown here is derived from an EMBL/GenBank/DDBJ whole genome shotgun (WGS) entry which is preliminary data.</text>
</comment>
<dbReference type="Pfam" id="PF19305">
    <property type="entry name" value="MmgE_PrpD_C"/>
    <property type="match status" value="2"/>
</dbReference>
<dbReference type="SUPFAM" id="SSF103378">
    <property type="entry name" value="2-methylcitrate dehydratase PrpD"/>
    <property type="match status" value="2"/>
</dbReference>
<dbReference type="OrthoDB" id="10267976at2759"/>
<keyword evidence="2" id="KW-0456">Lyase</keyword>
<dbReference type="InterPro" id="IPR012705">
    <property type="entry name" value="2Me_IsoCit_deHydtase_PrpD"/>
</dbReference>
<proteinExistence type="inferred from homology"/>
<dbReference type="PANTHER" id="PTHR16943:SF15">
    <property type="entry name" value="DEHYDRATASE (PRPD), PUTATIVE-RELATED"/>
    <property type="match status" value="1"/>
</dbReference>
<evidence type="ECO:0000259" key="3">
    <source>
        <dbReference type="Pfam" id="PF03972"/>
    </source>
</evidence>
<dbReference type="Pfam" id="PF03972">
    <property type="entry name" value="MmgE_PrpD_N"/>
    <property type="match status" value="2"/>
</dbReference>
<reference evidence="5" key="1">
    <citation type="submission" date="2020-03" db="EMBL/GenBank/DDBJ databases">
        <title>Draft Genome Sequence of Cylindrodendrum hubeiense.</title>
        <authorList>
            <person name="Buettner E."/>
            <person name="Kellner H."/>
        </authorList>
    </citation>
    <scope>NUCLEOTIDE SEQUENCE</scope>
    <source>
        <strain evidence="5">IHI 201604</strain>
    </source>
</reference>
<dbReference type="InterPro" id="IPR045336">
    <property type="entry name" value="MmgE_PrpD_N"/>
</dbReference>
<feature type="domain" description="MmgE/PrpD N-terminal" evidence="3">
    <location>
        <begin position="502"/>
        <end position="619"/>
    </location>
</feature>
<dbReference type="Proteomes" id="UP000722485">
    <property type="component" value="Unassembled WGS sequence"/>
</dbReference>
<dbReference type="NCBIfam" id="TIGR02330">
    <property type="entry name" value="prpD"/>
    <property type="match status" value="1"/>
</dbReference>
<dbReference type="GO" id="GO:0019679">
    <property type="term" value="P:propionate metabolic process, methylcitrate cycle"/>
    <property type="evidence" value="ECO:0007669"/>
    <property type="project" value="InterPro"/>
</dbReference>
<dbReference type="InterPro" id="IPR005656">
    <property type="entry name" value="MmgE_PrpD"/>
</dbReference>
<organism evidence="5 6">
    <name type="scientific">Cylindrodendrum hubeiense</name>
    <dbReference type="NCBI Taxonomy" id="595255"/>
    <lineage>
        <taxon>Eukaryota</taxon>
        <taxon>Fungi</taxon>
        <taxon>Dikarya</taxon>
        <taxon>Ascomycota</taxon>
        <taxon>Pezizomycotina</taxon>
        <taxon>Sordariomycetes</taxon>
        <taxon>Hypocreomycetidae</taxon>
        <taxon>Hypocreales</taxon>
        <taxon>Nectriaceae</taxon>
        <taxon>Cylindrodendrum</taxon>
    </lineage>
</organism>
<sequence>MATGNAEYDAIIRDIVDYVYHGKITNKAVYKQARMALLDALGCAIETLHLSPECKALVGPIVPGTIVPGGVRIPGTGHIVDPLKGAFDLGALIRYLDHNDAYAGAEWGHPSDNLAAILSVTDWLSQKHGETGVSLRTVLTAQIKAYEIQGTLQQTNAFNAHGIDHVILVKVASTAVLVWLLDLPESAALAAVSHAWIDGHPLRTYRHEPNTGPRKGWAAGDACMRAVHLALVTKRAGQVDPETSAWSGGAAVGVPTAISARRWGFSDASYGGKAVTRAYNYGSRVMETILFKLITAEGHGISAVEAAVQVAEMLRARQLVADRDIRTIKIRTQKPAMTIINKTGPLWNNADRDHSLQYMVAVTLLKESVVDTADYLDDSPWATDSRVDALREKMVVTEDTAFTADYYNPDIRSVTNAISVELTNEEVLDEVVVEFPVGHHKRAMTLDGVMTKFRRNMSYMFSSEEVDRITQAIENDDMPVDEFMALFVRWSGTAHLPTIAAGSIVGYETGPRVGLGVYGIEVLSRGWHSGAIFGPAASAAAAAKLLQLPATAIEDAVGMACTQAGGLMSAQYESTVKRMQHGFAARNGLFAAFMARSGYAGIKQVLERPYGGFLSTFSLGNGRTPAYLPDRVVEGLNVRWELDQIVVKPYASMAATHSTIDGIIALQAKYPSQMAVVDQIRCITVEMSEPAFKKGGWSPTRPLTVTGAQMTATYAAAMQLLDGQVQPAQFAPAQLERDDVWALMARIHCVQNTSLETYQQRLRVELTGQAETLTEFVAAPRGNGKPLSNDDILDKWRRLTADVIDLERRDAIERIVLQLEMVQDMRQLVRLLSGRTGDIFGAEHKTML</sequence>
<dbReference type="InterPro" id="IPR045337">
    <property type="entry name" value="MmgE_PrpD_C"/>
</dbReference>
<feature type="domain" description="MmgE/PrpD C-terminal" evidence="4">
    <location>
        <begin position="296"/>
        <end position="475"/>
    </location>
</feature>
<feature type="domain" description="MmgE/PrpD N-terminal" evidence="3">
    <location>
        <begin position="14"/>
        <end position="235"/>
    </location>
</feature>
<dbReference type="GO" id="GO:0005739">
    <property type="term" value="C:mitochondrion"/>
    <property type="evidence" value="ECO:0007669"/>
    <property type="project" value="TreeGrafter"/>
</dbReference>
<dbReference type="PANTHER" id="PTHR16943">
    <property type="entry name" value="2-METHYLCITRATE DEHYDRATASE-RELATED"/>
    <property type="match status" value="1"/>
</dbReference>
<dbReference type="Gene3D" id="3.30.1330.120">
    <property type="entry name" value="2-methylcitrate dehydratase PrpD"/>
    <property type="match status" value="2"/>
</dbReference>